<protein>
    <submittedName>
        <fullName evidence="2">Uncharacterized protein</fullName>
    </submittedName>
</protein>
<dbReference type="EMBL" id="JYDQ01005346">
    <property type="protein sequence ID" value="KRX83407.1"/>
    <property type="molecule type" value="Genomic_DNA"/>
</dbReference>
<feature type="non-terminal residue" evidence="2">
    <location>
        <position position="45"/>
    </location>
</feature>
<feature type="region of interest" description="Disordered" evidence="1">
    <location>
        <begin position="1"/>
        <end position="45"/>
    </location>
</feature>
<comment type="caution">
    <text evidence="2">The sequence shown here is derived from an EMBL/GenBank/DDBJ whole genome shotgun (WGS) entry which is preliminary data.</text>
</comment>
<feature type="compositionally biased region" description="Polar residues" evidence="1">
    <location>
        <begin position="11"/>
        <end position="26"/>
    </location>
</feature>
<evidence type="ECO:0000256" key="1">
    <source>
        <dbReference type="SAM" id="MobiDB-lite"/>
    </source>
</evidence>
<dbReference type="AlphaFoldDB" id="A0A0V0X5V1"/>
<dbReference type="Proteomes" id="UP000054783">
    <property type="component" value="Unassembled WGS sequence"/>
</dbReference>
<keyword evidence="3" id="KW-1185">Reference proteome</keyword>
<gene>
    <name evidence="2" type="ORF">T12_8683</name>
</gene>
<evidence type="ECO:0000313" key="3">
    <source>
        <dbReference type="Proteomes" id="UP000054783"/>
    </source>
</evidence>
<accession>A0A0V0X5V1</accession>
<sequence>MGSSKDWGGKNSANWDSKTKPASNPGNWGGRDFSGNQTADWNNGG</sequence>
<reference evidence="2 3" key="1">
    <citation type="submission" date="2015-01" db="EMBL/GenBank/DDBJ databases">
        <title>Evolution of Trichinella species and genotypes.</title>
        <authorList>
            <person name="Korhonen P.K."/>
            <person name="Edoardo P."/>
            <person name="Giuseppe L.R."/>
            <person name="Gasser R.B."/>
        </authorList>
    </citation>
    <scope>NUCLEOTIDE SEQUENCE [LARGE SCALE GENOMIC DNA]</scope>
    <source>
        <strain evidence="2">ISS2496</strain>
    </source>
</reference>
<proteinExistence type="predicted"/>
<organism evidence="2 3">
    <name type="scientific">Trichinella patagoniensis</name>
    <dbReference type="NCBI Taxonomy" id="990121"/>
    <lineage>
        <taxon>Eukaryota</taxon>
        <taxon>Metazoa</taxon>
        <taxon>Ecdysozoa</taxon>
        <taxon>Nematoda</taxon>
        <taxon>Enoplea</taxon>
        <taxon>Dorylaimia</taxon>
        <taxon>Trichinellida</taxon>
        <taxon>Trichinellidae</taxon>
        <taxon>Trichinella</taxon>
    </lineage>
</organism>
<evidence type="ECO:0000313" key="2">
    <source>
        <dbReference type="EMBL" id="KRX83407.1"/>
    </source>
</evidence>
<feature type="compositionally biased region" description="Polar residues" evidence="1">
    <location>
        <begin position="34"/>
        <end position="45"/>
    </location>
</feature>
<name>A0A0V0X5V1_9BILA</name>